<dbReference type="Proteomes" id="UP000831532">
    <property type="component" value="Chromosome"/>
</dbReference>
<proteinExistence type="predicted"/>
<dbReference type="RefSeq" id="WP_243490975.1">
    <property type="nucleotide sequence ID" value="NZ_CP063361.1"/>
</dbReference>
<keyword evidence="2" id="KW-1185">Reference proteome</keyword>
<evidence type="ECO:0000313" key="2">
    <source>
        <dbReference type="Proteomes" id="UP000831532"/>
    </source>
</evidence>
<organism evidence="1 2">
    <name type="scientific">Massilia violaceinigra</name>
    <dbReference type="NCBI Taxonomy" id="2045208"/>
    <lineage>
        <taxon>Bacteria</taxon>
        <taxon>Pseudomonadati</taxon>
        <taxon>Pseudomonadota</taxon>
        <taxon>Betaproteobacteria</taxon>
        <taxon>Burkholderiales</taxon>
        <taxon>Oxalobacteraceae</taxon>
        <taxon>Telluria group</taxon>
        <taxon>Massilia</taxon>
    </lineage>
</organism>
<gene>
    <name evidence="1" type="ORF">INH39_30795</name>
</gene>
<name>A0ABY4A4K2_9BURK</name>
<sequence>MIQQSVDGKIDMLAQQQLDQTDQFGPGPGMVAVCEFFLDNSSASGSGLEISPMLVSIILRRACITALLSPPKLRTSTTIFGIQALSDPVALRARGKNRNQKTVHGIH</sequence>
<protein>
    <submittedName>
        <fullName evidence="1">Uncharacterized protein</fullName>
    </submittedName>
</protein>
<dbReference type="EMBL" id="CP063361">
    <property type="protein sequence ID" value="UOD29721.1"/>
    <property type="molecule type" value="Genomic_DNA"/>
</dbReference>
<evidence type="ECO:0000313" key="1">
    <source>
        <dbReference type="EMBL" id="UOD29721.1"/>
    </source>
</evidence>
<reference evidence="1 2" key="1">
    <citation type="submission" date="2020-10" db="EMBL/GenBank/DDBJ databases">
        <title>Genome analysis of Massilia species.</title>
        <authorList>
            <person name="Jung D.-H."/>
        </authorList>
    </citation>
    <scope>NUCLEOTIDE SEQUENCE [LARGE SCALE GENOMIC DNA]</scope>
    <source>
        <strain evidence="2">sipir</strain>
    </source>
</reference>
<accession>A0ABY4A4K2</accession>